<comment type="subcellular location">
    <subcellularLocation>
        <location evidence="1">Endoplasmic reticulum membrane</location>
        <topology evidence="1">Peripheral membrane protein</topology>
    </subcellularLocation>
    <subcellularLocation>
        <location evidence="2">Preautophagosomal structure membrane</location>
        <topology evidence="2">Peripheral membrane protein</topology>
    </subcellularLocation>
</comment>
<keyword evidence="6" id="KW-0256">Endoplasmic reticulum</keyword>
<keyword evidence="9" id="KW-0472">Membrane</keyword>
<name>A0A9W8EHN9_9FUNG</name>
<accession>A0A9W8EHN9</accession>
<evidence type="ECO:0000256" key="8">
    <source>
        <dbReference type="ARBA" id="ARBA00023055"/>
    </source>
</evidence>
<dbReference type="PANTHER" id="PTHR13190:SF1">
    <property type="entry name" value="AUTOPHAGY-RELATED 2, ISOFORM A"/>
    <property type="match status" value="1"/>
</dbReference>
<dbReference type="GO" id="GO:0034727">
    <property type="term" value="P:piecemeal microautophagy of the nucleus"/>
    <property type="evidence" value="ECO:0007669"/>
    <property type="project" value="TreeGrafter"/>
</dbReference>
<dbReference type="PANTHER" id="PTHR13190">
    <property type="entry name" value="AUTOPHAGY-RELATED 2, ISOFORM A"/>
    <property type="match status" value="1"/>
</dbReference>
<evidence type="ECO:0000256" key="10">
    <source>
        <dbReference type="ARBA" id="ARBA00024479"/>
    </source>
</evidence>
<feature type="region of interest" description="Disordered" evidence="12">
    <location>
        <begin position="430"/>
        <end position="460"/>
    </location>
</feature>
<evidence type="ECO:0000256" key="2">
    <source>
        <dbReference type="ARBA" id="ARBA00004623"/>
    </source>
</evidence>
<evidence type="ECO:0000256" key="11">
    <source>
        <dbReference type="ARBA" id="ARBA00024615"/>
    </source>
</evidence>
<dbReference type="GO" id="GO:0034045">
    <property type="term" value="C:phagophore assembly site membrane"/>
    <property type="evidence" value="ECO:0007669"/>
    <property type="project" value="UniProtKB-SubCell"/>
</dbReference>
<gene>
    <name evidence="13" type="primary">ATG2_1</name>
    <name evidence="13" type="ORF">H4R26_004326</name>
</gene>
<feature type="region of interest" description="Disordered" evidence="12">
    <location>
        <begin position="124"/>
        <end position="143"/>
    </location>
</feature>
<feature type="non-terminal residue" evidence="13">
    <location>
        <position position="1"/>
    </location>
</feature>
<evidence type="ECO:0000256" key="6">
    <source>
        <dbReference type="ARBA" id="ARBA00022824"/>
    </source>
</evidence>
<evidence type="ECO:0000256" key="7">
    <source>
        <dbReference type="ARBA" id="ARBA00023006"/>
    </source>
</evidence>
<dbReference type="GO" id="GO:0061709">
    <property type="term" value="P:reticulophagy"/>
    <property type="evidence" value="ECO:0007669"/>
    <property type="project" value="TreeGrafter"/>
</dbReference>
<dbReference type="GO" id="GO:0005789">
    <property type="term" value="C:endoplasmic reticulum membrane"/>
    <property type="evidence" value="ECO:0007669"/>
    <property type="project" value="UniProtKB-SubCell"/>
</dbReference>
<dbReference type="GO" id="GO:0000422">
    <property type="term" value="P:autophagy of mitochondrion"/>
    <property type="evidence" value="ECO:0007669"/>
    <property type="project" value="TreeGrafter"/>
</dbReference>
<feature type="region of interest" description="Disordered" evidence="12">
    <location>
        <begin position="334"/>
        <end position="370"/>
    </location>
</feature>
<feature type="region of interest" description="Disordered" evidence="12">
    <location>
        <begin position="1540"/>
        <end position="1572"/>
    </location>
</feature>
<protein>
    <recommendedName>
        <fullName evidence="4">Autophagy-related protein 2</fullName>
    </recommendedName>
</protein>
<evidence type="ECO:0000256" key="3">
    <source>
        <dbReference type="ARBA" id="ARBA00009714"/>
    </source>
</evidence>
<keyword evidence="8" id="KW-0445">Lipid transport</keyword>
<evidence type="ECO:0000256" key="5">
    <source>
        <dbReference type="ARBA" id="ARBA00022448"/>
    </source>
</evidence>
<dbReference type="GO" id="GO:0032266">
    <property type="term" value="F:phosphatidylinositol-3-phosphate binding"/>
    <property type="evidence" value="ECO:0007669"/>
    <property type="project" value="TreeGrafter"/>
</dbReference>
<feature type="region of interest" description="Disordered" evidence="12">
    <location>
        <begin position="215"/>
        <end position="279"/>
    </location>
</feature>
<evidence type="ECO:0000313" key="13">
    <source>
        <dbReference type="EMBL" id="KAJ2001051.1"/>
    </source>
</evidence>
<dbReference type="Pfam" id="PF13329">
    <property type="entry name" value="ATG2_CAD"/>
    <property type="match status" value="1"/>
</dbReference>
<evidence type="ECO:0000313" key="14">
    <source>
        <dbReference type="Proteomes" id="UP001150907"/>
    </source>
</evidence>
<dbReference type="GO" id="GO:0006869">
    <property type="term" value="P:lipid transport"/>
    <property type="evidence" value="ECO:0007669"/>
    <property type="project" value="UniProtKB-KW"/>
</dbReference>
<dbReference type="InterPro" id="IPR026849">
    <property type="entry name" value="ATG2"/>
</dbReference>
<dbReference type="GO" id="GO:0043495">
    <property type="term" value="F:protein-membrane adaptor activity"/>
    <property type="evidence" value="ECO:0007669"/>
    <property type="project" value="TreeGrafter"/>
</dbReference>
<feature type="region of interest" description="Disordered" evidence="12">
    <location>
        <begin position="1403"/>
        <end position="1427"/>
    </location>
</feature>
<evidence type="ECO:0000256" key="4">
    <source>
        <dbReference type="ARBA" id="ARBA00018070"/>
    </source>
</evidence>
<sequence>MWPSSWSVSLPSWAVSNTLQKRLVKFLLRRTIGQFLKTELEDEHLDVQLSSGQLRLKNVELSEEASSRCIKALNDAVAGLPILVRSGVVGTVLVSVPWTQLWTGHCELQIEDLVLKTQLADEDADHDSSVGDEGGNDKNSAAHDFENRLRSGRTNMAESIAMTEGGASILASSVFIADDFLRAETLGYGEKDEIFISKDVERLVANAHEERAQYYRQRGQAADHSAPFGNKRRGYASATGQRAGKQQPAANDSDNAEEEFEDCASGLPRPGSPGGPVRGLQVVSEMVDRIVSAINISVRNVTVECAVATRDECAKEVTNTLRLTVDSIRFLDDKAGHETESGSSTESPSRRGHHSNNSSGGDSGSDHDHPMGIEYKVVEIGTLHKLLEIKGLRLTLQTSLATDGAQNNTVASTFGAPLLAHLRIHRRMPFSELAPVQPKDSGGSSRRHRRRSGADDSVYMGPMPGEFREAKLGQSPPATSSAGFAAGARIRNNSGEEPTTSGWDVSLDLEDLACVFTERQLACLVAIVRAAAPLVAVKSERAKVRNWYQNRYGDVPAVFPGDLLPQLARWISIKCKRVYVAVVPHAVAPLEAWQNNSLAILRLKLETVKHLALYLKGIGARWESMPTSGTKSAPSGSAVYMGTEVWAAATRETTARAKGQFPADASPMSVGSCATTVVAYIQNFSVYDNDPKVYPVVRPLVSIDRSLVDARLRHEQAGHANVFGKELHRCDVWLRTSDSDAALTVNVGPIVFSLNKELADRLAMYNDIIAIIMPAGVDSSISSESAATAAGFDSHSYKRSGVAESIENLMDNLKIQAEQKMPLNIAVCSPLIRTWILLPSTTGCGGSGNSGFGSQARMPGKDSTAAPGHFCIDAIDAVITNVVNGTAASSQSQDDVPEGHMRHPHVQELLESRKSVAGSGVRVECNALHVYVQTMEGSGDIAHIASAHSPSDVSASMHEAVSIPRPHVEITTVAKPGYHPTGPNNSHYPRQRPPAFDAFAAVDDDIRVRMAPESELTTSLEFERQAVAQSRLVVSCHLPEAEIELCRTTYQRLNAVINEFMLWQSVQEEAAAATAFASGSNNVQYDIARTEASGDLGISVLVDVPMLVAAIDTSTPDVSYHSRGKANQPAKSESQRARLVNTQVFISNALVEKGRTYASVESNQVRLSSFEGESEIEAVVSHSFATPAAPIITPQLSLYLLSSPSITRESEIVLKTAWTTFDYHNESACFRELEAFFSSSGTSGLVQPPPKPMRLSLNVLNSSFRWIPASDPSICNAVLSLDSLAVIVGINTPVPDRDHEELHYYIEGLSVFGKSTDSLISTAIDISSDAWVSTGRFWKDHGYAVLVHMDMVDVASRSREGDDGPLVDMKLYSEALVLDACADSVGSLPLLIRGLIDDIKGSNSAKQDAAPLSKKRPSSPQVLGQPSNDIFGDVEEDTFASASFPNDHQYQNFPLLTPVHRPGHTTLASRRSIDSQNFTYDFENGCDDIGALVMDEYFATAAPPDAAEEYEVVANNALSPLTVAKPAYTRHAQQTAYVPMSPPAHTQISDDSLRQQPLDIRPSKGASRGKERDVGIALSGDFTGAEEDDSFDLHGYVNMDSDGDLFSEDETGLGADFERVRGSRPSSSNHHSMPRNLFSRQQFAADGSVVFEPDYSSPKLAAHRSIRETLPRVRMIDNLAQGGAHPVLITVPSAANADCAVENNAQSSDVADIGKGFRVIDDYFKAPVADDSSSDDGAAPVGAIDHILCLTID</sequence>
<reference evidence="13" key="1">
    <citation type="submission" date="2022-07" db="EMBL/GenBank/DDBJ databases">
        <title>Phylogenomic reconstructions and comparative analyses of Kickxellomycotina fungi.</title>
        <authorList>
            <person name="Reynolds N.K."/>
            <person name="Stajich J.E."/>
            <person name="Barry K."/>
            <person name="Grigoriev I.V."/>
            <person name="Crous P."/>
            <person name="Smith M.E."/>
        </authorList>
    </citation>
    <scope>NUCLEOTIDE SEQUENCE</scope>
    <source>
        <strain evidence="13">IMI 214461</strain>
    </source>
</reference>
<evidence type="ECO:0000256" key="1">
    <source>
        <dbReference type="ARBA" id="ARBA00004406"/>
    </source>
</evidence>
<dbReference type="GO" id="GO:0000045">
    <property type="term" value="P:autophagosome assembly"/>
    <property type="evidence" value="ECO:0007669"/>
    <property type="project" value="TreeGrafter"/>
</dbReference>
<dbReference type="EMBL" id="JANBQF010000452">
    <property type="protein sequence ID" value="KAJ2001051.1"/>
    <property type="molecule type" value="Genomic_DNA"/>
</dbReference>
<dbReference type="GO" id="GO:0061908">
    <property type="term" value="C:phagophore"/>
    <property type="evidence" value="ECO:0007669"/>
    <property type="project" value="TreeGrafter"/>
</dbReference>
<evidence type="ECO:0000256" key="12">
    <source>
        <dbReference type="SAM" id="MobiDB-lite"/>
    </source>
</evidence>
<comment type="catalytic activity">
    <reaction evidence="11">
        <text>a 1,2-diacyl-sn-glycero-3-phosphoethanolamine(in) = a 1,2-diacyl-sn-glycero-3-phosphoethanolamine(out)</text>
        <dbReference type="Rhea" id="RHEA:38895"/>
        <dbReference type="ChEBI" id="CHEBI:64612"/>
    </reaction>
</comment>
<keyword evidence="5" id="KW-0813">Transport</keyword>
<organism evidence="13 14">
    <name type="scientific">Coemansia thaxteri</name>
    <dbReference type="NCBI Taxonomy" id="2663907"/>
    <lineage>
        <taxon>Eukaryota</taxon>
        <taxon>Fungi</taxon>
        <taxon>Fungi incertae sedis</taxon>
        <taxon>Zoopagomycota</taxon>
        <taxon>Kickxellomycotina</taxon>
        <taxon>Kickxellomycetes</taxon>
        <taxon>Kickxellales</taxon>
        <taxon>Kickxellaceae</taxon>
        <taxon>Coemansia</taxon>
    </lineage>
</organism>
<comment type="catalytic activity">
    <reaction evidence="10">
        <text>a 1,2-diacyl-sn-glycero-3-phospho-L-serine(in) = a 1,2-diacyl-sn-glycero-3-phospho-L-serine(out)</text>
        <dbReference type="Rhea" id="RHEA:38663"/>
        <dbReference type="ChEBI" id="CHEBI:57262"/>
    </reaction>
</comment>
<dbReference type="Proteomes" id="UP001150907">
    <property type="component" value="Unassembled WGS sequence"/>
</dbReference>
<comment type="similarity">
    <text evidence="3">Belongs to the ATG2 family.</text>
</comment>
<dbReference type="GO" id="GO:0061723">
    <property type="term" value="P:glycophagy"/>
    <property type="evidence" value="ECO:0007669"/>
    <property type="project" value="TreeGrafter"/>
</dbReference>
<evidence type="ECO:0000256" key="9">
    <source>
        <dbReference type="ARBA" id="ARBA00023136"/>
    </source>
</evidence>
<proteinExistence type="inferred from homology"/>
<keyword evidence="14" id="KW-1185">Reference proteome</keyword>
<keyword evidence="7" id="KW-0072">Autophagy</keyword>
<dbReference type="OrthoDB" id="18982at2759"/>
<feature type="compositionally biased region" description="Polar residues" evidence="12">
    <location>
        <begin position="1418"/>
        <end position="1427"/>
    </location>
</feature>
<comment type="caution">
    <text evidence="13">The sequence shown here is derived from an EMBL/GenBank/DDBJ whole genome shotgun (WGS) entry which is preliminary data.</text>
</comment>